<protein>
    <submittedName>
        <fullName evidence="2">DUF2130 domain-containing protein</fullName>
    </submittedName>
</protein>
<keyword evidence="3" id="KW-1185">Reference proteome</keyword>
<dbReference type="Proteomes" id="UP001477443">
    <property type="component" value="Chromosome"/>
</dbReference>
<accession>A0ABZ2RRJ8</accession>
<name>A0ABZ2RRJ8_9BACT</name>
<dbReference type="Pfam" id="PF09903">
    <property type="entry name" value="DUF2130"/>
    <property type="match status" value="1"/>
</dbReference>
<gene>
    <name evidence="2" type="ORF">WG617_02295</name>
</gene>
<keyword evidence="1" id="KW-0175">Coiled coil</keyword>
<evidence type="ECO:0000256" key="1">
    <source>
        <dbReference type="SAM" id="Coils"/>
    </source>
</evidence>
<reference evidence="2" key="1">
    <citation type="submission" date="2024-03" db="EMBL/GenBank/DDBJ databases">
        <title>Complete genome sequence of Mycoplasma felifaucium Z921 isolated from the trachea of a cheetah.</title>
        <authorList>
            <person name="Spergser J."/>
        </authorList>
    </citation>
    <scope>NUCLEOTIDE SEQUENCE [LARGE SCALE GENOMIC DNA]</scope>
    <source>
        <strain evidence="2">Z921</strain>
    </source>
</reference>
<dbReference type="EMBL" id="CP148067">
    <property type="protein sequence ID" value="WXL28842.1"/>
    <property type="molecule type" value="Genomic_DNA"/>
</dbReference>
<dbReference type="RefSeq" id="WP_338822390.1">
    <property type="nucleotide sequence ID" value="NZ_CP148067.1"/>
</dbReference>
<sequence>MAVIKCPKCGESIQLDKSNYDALLSNIEKEEINARVNEQIKLIEETYNAKLEVETNKIKTAQDNMLSKQNEEIAVLKAKLENKDSEIESNAEQIKLENKQALIEKDQEIKLLKEQLISKDKDKIIAIQEVILKNDERLNEINRINSQLQTKIDTANKDKEIAINHLKKYHEYQLQAKDEEIKRYKDFRIGDSTKNLGESLEKYCSDAFNEVRPYAYPNAYFEKDNDSSEGSKGDFIFRDYSADDIETVSIMFEMKNQKDDTVNKKKNEDFFKELDKDRNQKRCEYAVLVSTLEADSKLYNNGIVDVSHRYPKMFVIRPQFFLAIIGLIRTMANNTYEYKKQAIKYREENLDISNFETAVSEVVSKISNDYEKANSIYNEVDDMCNEIIKKVEKFRNEFKTATNWISKAKNQLPNLEVKKLTLGNKTMKEKFEELKKLENSKN</sequence>
<evidence type="ECO:0000313" key="3">
    <source>
        <dbReference type="Proteomes" id="UP001477443"/>
    </source>
</evidence>
<evidence type="ECO:0000313" key="2">
    <source>
        <dbReference type="EMBL" id="WXL28842.1"/>
    </source>
</evidence>
<proteinExistence type="predicted"/>
<organism evidence="2 3">
    <name type="scientific">Mycoplasmopsis felifaucium</name>
    <dbReference type="NCBI Taxonomy" id="35768"/>
    <lineage>
        <taxon>Bacteria</taxon>
        <taxon>Bacillati</taxon>
        <taxon>Mycoplasmatota</taxon>
        <taxon>Mycoplasmoidales</taxon>
        <taxon>Metamycoplasmataceae</taxon>
        <taxon>Mycoplasmopsis</taxon>
    </lineage>
</organism>
<feature type="coiled-coil region" evidence="1">
    <location>
        <begin position="44"/>
        <end position="97"/>
    </location>
</feature>
<dbReference type="PIRSF" id="PIRSF005850">
    <property type="entry name" value="UCP005850"/>
    <property type="match status" value="1"/>
</dbReference>
<dbReference type="InterPro" id="IPR019219">
    <property type="entry name" value="DUF2130"/>
</dbReference>